<proteinExistence type="predicted"/>
<dbReference type="GeneID" id="69537841"/>
<sequence>MYRHLLLAGLLLLATLSVARGGQLAAGADSARYMVTLRDSEIYSPVGDRIIPVGRLNRGMLLNVQPADNGYFIFRFGNASGFIARDSLAASTPPLPAARDVALLHKKSLDYLLTLHPVMVYDRPERTAAPVASLMGNLRYPILARETDAAGWRWLVINLGGRLAYVRADRVELDNGIPILTYHHILKNEENHRFRHTSTTTSVQAFDAQMAYLRQAGYLTISLYQLEGYLRGNENLPARAVALTFDDGLKSVYRYAYPILRENGQRATAFIISSRIKRYPQPWNPNGLQFMSLAELHTIQSVFDIQSHSHFLHRLSADKRPILFRRSQHNILFDFERSRRALTQFTPHVLYLSYPFGGFNRQAIEAAHQAGYHMAVTTVRGKVRRGDNPYTLKRLYVLRTDSVQTMARLIANQPQDVPPVDTPVPIRLPPLMQALIPLD</sequence>
<organism evidence="4 5">
    <name type="scientific">Edwardsiella ictaluri</name>
    <dbReference type="NCBI Taxonomy" id="67780"/>
    <lineage>
        <taxon>Bacteria</taxon>
        <taxon>Pseudomonadati</taxon>
        <taxon>Pseudomonadota</taxon>
        <taxon>Gammaproteobacteria</taxon>
        <taxon>Enterobacterales</taxon>
        <taxon>Hafniaceae</taxon>
        <taxon>Edwardsiella</taxon>
    </lineage>
</organism>
<keyword evidence="5" id="KW-1185">Reference proteome</keyword>
<dbReference type="SUPFAM" id="SSF88713">
    <property type="entry name" value="Glycoside hydrolase/deacetylase"/>
    <property type="match status" value="1"/>
</dbReference>
<keyword evidence="1 2" id="KW-0732">Signal</keyword>
<gene>
    <name evidence="4" type="ORF">MAY91_10515</name>
</gene>
<evidence type="ECO:0000259" key="3">
    <source>
        <dbReference type="PROSITE" id="PS51677"/>
    </source>
</evidence>
<dbReference type="PANTHER" id="PTHR34216">
    <property type="match status" value="1"/>
</dbReference>
<dbReference type="PROSITE" id="PS51677">
    <property type="entry name" value="NODB"/>
    <property type="match status" value="1"/>
</dbReference>
<evidence type="ECO:0000313" key="4">
    <source>
        <dbReference type="EMBL" id="WFN95405.1"/>
    </source>
</evidence>
<accession>A0ABY8GD90</accession>
<protein>
    <submittedName>
        <fullName evidence="4">Polysaccharide deacetylase family protein</fullName>
    </submittedName>
</protein>
<dbReference type="EMBL" id="CP092014">
    <property type="protein sequence ID" value="WFN95405.1"/>
    <property type="molecule type" value="Genomic_DNA"/>
</dbReference>
<dbReference type="PANTHER" id="PTHR34216:SF13">
    <property type="entry name" value="XYLANASE_CHITIN DEACETYLASE"/>
    <property type="match status" value="1"/>
</dbReference>
<dbReference type="Pfam" id="PF01522">
    <property type="entry name" value="Polysacc_deac_1"/>
    <property type="match status" value="1"/>
</dbReference>
<dbReference type="Proteomes" id="UP001222680">
    <property type="component" value="Chromosome"/>
</dbReference>
<dbReference type="InterPro" id="IPR051398">
    <property type="entry name" value="Polysacch_Deacetylase"/>
</dbReference>
<evidence type="ECO:0000256" key="2">
    <source>
        <dbReference type="SAM" id="SignalP"/>
    </source>
</evidence>
<dbReference type="InterPro" id="IPR002509">
    <property type="entry name" value="NODB_dom"/>
</dbReference>
<dbReference type="Gene3D" id="3.20.20.370">
    <property type="entry name" value="Glycoside hydrolase/deacetylase"/>
    <property type="match status" value="1"/>
</dbReference>
<evidence type="ECO:0000313" key="5">
    <source>
        <dbReference type="Proteomes" id="UP001222680"/>
    </source>
</evidence>
<name>A0ABY8GD90_EDWIC</name>
<dbReference type="RefSeq" id="WP_035609745.1">
    <property type="nucleotide sequence ID" value="NZ_AP028097.1"/>
</dbReference>
<feature type="chain" id="PRO_5046212058" evidence="2">
    <location>
        <begin position="20"/>
        <end position="439"/>
    </location>
</feature>
<feature type="signal peptide" evidence="2">
    <location>
        <begin position="1"/>
        <end position="19"/>
    </location>
</feature>
<dbReference type="CDD" id="cd10966">
    <property type="entry name" value="CE4_yadE_5s"/>
    <property type="match status" value="1"/>
</dbReference>
<reference evidence="4 5" key="1">
    <citation type="submission" date="2022-02" db="EMBL/GenBank/DDBJ databases">
        <title>Phenotypic, genotypic and serological characterization of Edwardsiella ictaluri from catfish and ornamental fish species.</title>
        <authorList>
            <person name="Rose D."/>
            <person name="Tekedar H.C."/>
            <person name="Waldbieser G.C."/>
            <person name="Aarattuthodi S."/>
            <person name="Griffin M.J."/>
        </authorList>
    </citation>
    <scope>NUCLEOTIDE SEQUENCE [LARGE SCALE GENOMIC DNA]</scope>
    <source>
        <strain evidence="4 5">13 TAL-140 K3</strain>
    </source>
</reference>
<evidence type="ECO:0000256" key="1">
    <source>
        <dbReference type="ARBA" id="ARBA00022729"/>
    </source>
</evidence>
<dbReference type="InterPro" id="IPR011330">
    <property type="entry name" value="Glyco_hydro/deAcase_b/a-brl"/>
</dbReference>
<feature type="domain" description="NodB homology" evidence="3">
    <location>
        <begin position="239"/>
        <end position="439"/>
    </location>
</feature>